<keyword evidence="2" id="KW-1185">Reference proteome</keyword>
<dbReference type="EMBL" id="JANBPW010006011">
    <property type="protein sequence ID" value="KAJ1931423.1"/>
    <property type="molecule type" value="Genomic_DNA"/>
</dbReference>
<comment type="caution">
    <text evidence="1">The sequence shown here is derived from an EMBL/GenBank/DDBJ whole genome shotgun (WGS) entry which is preliminary data.</text>
</comment>
<feature type="non-terminal residue" evidence="1">
    <location>
        <position position="176"/>
    </location>
</feature>
<name>A0ACC1IZ56_9FUNG</name>
<organism evidence="1 2">
    <name type="scientific">Linderina macrospora</name>
    <dbReference type="NCBI Taxonomy" id="4868"/>
    <lineage>
        <taxon>Eukaryota</taxon>
        <taxon>Fungi</taxon>
        <taxon>Fungi incertae sedis</taxon>
        <taxon>Zoopagomycota</taxon>
        <taxon>Kickxellomycotina</taxon>
        <taxon>Kickxellomycetes</taxon>
        <taxon>Kickxellales</taxon>
        <taxon>Kickxellaceae</taxon>
        <taxon>Linderina</taxon>
    </lineage>
</organism>
<dbReference type="Proteomes" id="UP001150603">
    <property type="component" value="Unassembled WGS sequence"/>
</dbReference>
<evidence type="ECO:0000313" key="2">
    <source>
        <dbReference type="Proteomes" id="UP001150603"/>
    </source>
</evidence>
<gene>
    <name evidence="1" type="ORF">FBU59_006715</name>
</gene>
<evidence type="ECO:0000313" key="1">
    <source>
        <dbReference type="EMBL" id="KAJ1931423.1"/>
    </source>
</evidence>
<accession>A0ACC1IZ56</accession>
<proteinExistence type="predicted"/>
<protein>
    <submittedName>
        <fullName evidence="1">Uncharacterized protein</fullName>
    </submittedName>
</protein>
<reference evidence="1" key="1">
    <citation type="submission" date="2022-07" db="EMBL/GenBank/DDBJ databases">
        <title>Phylogenomic reconstructions and comparative analyses of Kickxellomycotina fungi.</title>
        <authorList>
            <person name="Reynolds N.K."/>
            <person name="Stajich J.E."/>
            <person name="Barry K."/>
            <person name="Grigoriev I.V."/>
            <person name="Crous P."/>
            <person name="Smith M.E."/>
        </authorList>
    </citation>
    <scope>NUCLEOTIDE SEQUENCE</scope>
    <source>
        <strain evidence="1">NRRL 5244</strain>
    </source>
</reference>
<sequence length="176" mass="19539">MVKLSLVSAVAVLAGLAYSQCANPVQRPEIRSLSPQDRARFIRAVNQLRENGELDRLSNMHVEHADTIHGHPRFLAFHRQFVNDFARALQRADPGVPFPYWDWSLDASNPAASDLFKDSYLGGNGAGPGDCVQSGPLANWQMRVSTPHCLSRKFNNGDQISPFWPPEALLSMQNTV</sequence>